<accession>A0A5J4YRW8</accession>
<feature type="compositionally biased region" description="Basic and acidic residues" evidence="1">
    <location>
        <begin position="431"/>
        <end position="445"/>
    </location>
</feature>
<comment type="caution">
    <text evidence="2">The sequence shown here is derived from an EMBL/GenBank/DDBJ whole genome shotgun (WGS) entry which is preliminary data.</text>
</comment>
<feature type="region of interest" description="Disordered" evidence="1">
    <location>
        <begin position="533"/>
        <end position="628"/>
    </location>
</feature>
<dbReference type="PANTHER" id="PTHR19321">
    <property type="entry name" value="PROTEIN REGULATOR OF CYTOKINESIS 1 PRC1-RELATED"/>
    <property type="match status" value="1"/>
</dbReference>
<evidence type="ECO:0000313" key="3">
    <source>
        <dbReference type="Proteomes" id="UP000324585"/>
    </source>
</evidence>
<feature type="compositionally biased region" description="Low complexity" evidence="1">
    <location>
        <begin position="619"/>
        <end position="628"/>
    </location>
</feature>
<feature type="compositionally biased region" description="Basic residues" evidence="1">
    <location>
        <begin position="660"/>
        <end position="669"/>
    </location>
</feature>
<dbReference type="GO" id="GO:0005819">
    <property type="term" value="C:spindle"/>
    <property type="evidence" value="ECO:0007669"/>
    <property type="project" value="TreeGrafter"/>
</dbReference>
<dbReference type="Pfam" id="PF03999">
    <property type="entry name" value="MAP65_ASE1"/>
    <property type="match status" value="1"/>
</dbReference>
<name>A0A5J4YRW8_PORPP</name>
<dbReference type="OMA" id="KHNDMAT"/>
<proteinExistence type="predicted"/>
<organism evidence="2 3">
    <name type="scientific">Porphyridium purpureum</name>
    <name type="common">Red alga</name>
    <name type="synonym">Porphyridium cruentum</name>
    <dbReference type="NCBI Taxonomy" id="35688"/>
    <lineage>
        <taxon>Eukaryota</taxon>
        <taxon>Rhodophyta</taxon>
        <taxon>Bangiophyceae</taxon>
        <taxon>Porphyridiales</taxon>
        <taxon>Porphyridiaceae</taxon>
        <taxon>Porphyridium</taxon>
    </lineage>
</organism>
<dbReference type="AlphaFoldDB" id="A0A5J4YRW8"/>
<dbReference type="GO" id="GO:0008017">
    <property type="term" value="F:microtubule binding"/>
    <property type="evidence" value="ECO:0007669"/>
    <property type="project" value="InterPro"/>
</dbReference>
<dbReference type="Gene3D" id="1.20.58.1520">
    <property type="match status" value="1"/>
</dbReference>
<dbReference type="Proteomes" id="UP000324585">
    <property type="component" value="Unassembled WGS sequence"/>
</dbReference>
<dbReference type="GO" id="GO:0000226">
    <property type="term" value="P:microtubule cytoskeleton organization"/>
    <property type="evidence" value="ECO:0007669"/>
    <property type="project" value="InterPro"/>
</dbReference>
<evidence type="ECO:0000256" key="1">
    <source>
        <dbReference type="SAM" id="MobiDB-lite"/>
    </source>
</evidence>
<protein>
    <submittedName>
        <fullName evidence="2">Anaphase spindle elongation protein 1</fullName>
    </submittedName>
</protein>
<sequence>MEASVVAQSEHADVPGSVVSMLRGLWTKLGCSAEELDIRMDAVHEKLREYLAETVREAERELSAALGTVEVLHVEVSQLCAALGVPHTNEHQQQQMPLQERIRILTARRDELHHQVTIRSQRMHENLTRMHFLWTERLEEPADELVGCDDGTFSVCCAPELISALCKFDAQRERAVETRMKEIERLVVYREDQLLSELRLIVHQLTKLHDSQSYASEAQGCIPCRHPVDELALGCQDSGPSGTQCVAQTKLGATSMQRVRERLNELKRETAERTQKLNALIKHTQAMFELLQIPKDKLNQMLREHSDISADSIETWQRELAHLRQMKRTRLELLIEDAESALHEDWRAFTMSRFEKSEHERRLRSFKATLPIPAVALGGSDADNVEQRESALLEQILSFYQSELSALRLCRPRLEKILALEEKREHIAQTRQELERDMQQKDRLLSRSKGSHTSLLRQEKLRKQVENLPKLYDALLTEIDAYENETHRALVLDSCYSLDNTFTPLRALIVQAMEHDEEERKLQKEKLLAKRGTRALVSGANSGSLAPPRGAPIPSSAQKHSHSAGSHAHSASSSRPVSVTSRSAVLEKENRHASHRQAPPSSRGMKSDISTGAGSGHQSFTPSISQSSSCYSSAVATPTAEQQAMTQTLMSRDVNQVHQRPPHQHRPRSVQKLPPSSNRQQAVVDWDCASPMMKR</sequence>
<dbReference type="EMBL" id="VRMN01000007">
    <property type="protein sequence ID" value="KAA8493177.1"/>
    <property type="molecule type" value="Genomic_DNA"/>
</dbReference>
<feature type="region of interest" description="Disordered" evidence="1">
    <location>
        <begin position="652"/>
        <end position="695"/>
    </location>
</feature>
<keyword evidence="3" id="KW-1185">Reference proteome</keyword>
<dbReference type="GO" id="GO:0005737">
    <property type="term" value="C:cytoplasm"/>
    <property type="evidence" value="ECO:0007669"/>
    <property type="project" value="TreeGrafter"/>
</dbReference>
<reference evidence="3" key="1">
    <citation type="journal article" date="2019" name="Nat. Commun.">
        <title>Expansion of phycobilisome linker gene families in mesophilic red algae.</title>
        <authorList>
            <person name="Lee J."/>
            <person name="Kim D."/>
            <person name="Bhattacharya D."/>
            <person name="Yoon H.S."/>
        </authorList>
    </citation>
    <scope>NUCLEOTIDE SEQUENCE [LARGE SCALE GENOMIC DNA]</scope>
    <source>
        <strain evidence="3">CCMP 1328</strain>
    </source>
</reference>
<feature type="compositionally biased region" description="Polar residues" evidence="1">
    <location>
        <begin position="608"/>
        <end position="618"/>
    </location>
</feature>
<evidence type="ECO:0000313" key="2">
    <source>
        <dbReference type="EMBL" id="KAA8493177.1"/>
    </source>
</evidence>
<gene>
    <name evidence="2" type="ORF">FVE85_8622</name>
</gene>
<feature type="compositionally biased region" description="Low complexity" evidence="1">
    <location>
        <begin position="555"/>
        <end position="584"/>
    </location>
</feature>
<feature type="region of interest" description="Disordered" evidence="1">
    <location>
        <begin position="431"/>
        <end position="451"/>
    </location>
</feature>
<dbReference type="InterPro" id="IPR007145">
    <property type="entry name" value="MAP65_Ase1_PRC1"/>
</dbReference>
<dbReference type="PANTHER" id="PTHR19321:SF41">
    <property type="entry name" value="FASCETTO-RELATED"/>
    <property type="match status" value="1"/>
</dbReference>